<dbReference type="Pfam" id="PF13489">
    <property type="entry name" value="Methyltransf_23"/>
    <property type="match status" value="1"/>
</dbReference>
<reference evidence="4" key="1">
    <citation type="journal article" date="2019" name="Int. J. Syst. Evol. Microbiol.">
        <title>The Global Catalogue of Microorganisms (GCM) 10K type strain sequencing project: providing services to taxonomists for standard genome sequencing and annotation.</title>
        <authorList>
            <consortium name="The Broad Institute Genomics Platform"/>
            <consortium name="The Broad Institute Genome Sequencing Center for Infectious Disease"/>
            <person name="Wu L."/>
            <person name="Ma J."/>
        </authorList>
    </citation>
    <scope>NUCLEOTIDE SEQUENCE [LARGE SCALE GENOMIC DNA]</scope>
    <source>
        <strain evidence="4">KCTC 12848</strain>
    </source>
</reference>
<keyword evidence="3" id="KW-0808">Transferase</keyword>
<dbReference type="InterPro" id="IPR029063">
    <property type="entry name" value="SAM-dependent_MTases_sf"/>
</dbReference>
<dbReference type="CDD" id="cd00761">
    <property type="entry name" value="Glyco_tranf_GTA_type"/>
    <property type="match status" value="1"/>
</dbReference>
<feature type="coiled-coil region" evidence="1">
    <location>
        <begin position="503"/>
        <end position="537"/>
    </location>
</feature>
<accession>A0ABV9Y4Z8</accession>
<evidence type="ECO:0000313" key="3">
    <source>
        <dbReference type="EMBL" id="MFC5056643.1"/>
    </source>
</evidence>
<dbReference type="PANTHER" id="PTHR43685">
    <property type="entry name" value="GLYCOSYLTRANSFERASE"/>
    <property type="match status" value="1"/>
</dbReference>
<sequence length="575" mass="63340">MGSYEFHYNEHGPYGAAVRLLADTDPAERVVLDLGCGAASVAEPLRARGATYIGLDVDEESVRNLAARGFESHLVDLTQPGLDELLAKVLDGRELAAVLCLDVLEHVPDPRAVLLQLNAVTERNPAAELVVSIPNVAHLDLARQLLTGHWDLTDSGLLDRTHLRFFTDRTLTELMVSTGWYEAAREDFRLERSDQNQAGHPLFENGATLGMLVRGVRAGADGHGEVNQFVRRYHRGAVRQPAATGAAGPFLSVVLRTQGRRPDSLVDVLCCLGAQTDLDFEVVLVVHDSTAAHAVTGLVDLFEGNLAHRVRVVPCDGGTRSRPANVGLRAATGEYVVFLDDDDFVTANWVENIKAGARSAPGKVIRWWAAEQRRTWHAPGSLAAHTATGPLTPQYATRFDLTRHIRQNETPFHCFSFPRALVELGFEFDEALTVCEDWEFLLRAASWCGVHDTEQMTSVYNKWSDKSSSHAVASDEWTAMRTVVHVALDQQPLLLPPGSVRGLDRALERAELTQHRVAALEAEVAAVRQYLAEVEQVSANAHHALHELRRSTSWRISAPVRVAGRVARKLRGRTR</sequence>
<dbReference type="RefSeq" id="WP_344034385.1">
    <property type="nucleotide sequence ID" value="NZ_BAAAKE010000001.1"/>
</dbReference>
<dbReference type="GO" id="GO:0032259">
    <property type="term" value="P:methylation"/>
    <property type="evidence" value="ECO:0007669"/>
    <property type="project" value="UniProtKB-KW"/>
</dbReference>
<proteinExistence type="predicted"/>
<dbReference type="EMBL" id="JBHSJB010000023">
    <property type="protein sequence ID" value="MFC5056643.1"/>
    <property type="molecule type" value="Genomic_DNA"/>
</dbReference>
<dbReference type="GO" id="GO:0008168">
    <property type="term" value="F:methyltransferase activity"/>
    <property type="evidence" value="ECO:0007669"/>
    <property type="project" value="UniProtKB-KW"/>
</dbReference>
<dbReference type="Proteomes" id="UP001595833">
    <property type="component" value="Unassembled WGS sequence"/>
</dbReference>
<dbReference type="SUPFAM" id="SSF53335">
    <property type="entry name" value="S-adenosyl-L-methionine-dependent methyltransferases"/>
    <property type="match status" value="1"/>
</dbReference>
<evidence type="ECO:0000256" key="1">
    <source>
        <dbReference type="SAM" id="Coils"/>
    </source>
</evidence>
<gene>
    <name evidence="3" type="ORF">ACFPFM_23200</name>
</gene>
<comment type="caution">
    <text evidence="3">The sequence shown here is derived from an EMBL/GenBank/DDBJ whole genome shotgun (WGS) entry which is preliminary data.</text>
</comment>
<dbReference type="InterPro" id="IPR001173">
    <property type="entry name" value="Glyco_trans_2-like"/>
</dbReference>
<dbReference type="PANTHER" id="PTHR43685:SF2">
    <property type="entry name" value="GLYCOSYLTRANSFERASE 2-LIKE DOMAIN-CONTAINING PROTEIN"/>
    <property type="match status" value="1"/>
</dbReference>
<evidence type="ECO:0000259" key="2">
    <source>
        <dbReference type="Pfam" id="PF00535"/>
    </source>
</evidence>
<dbReference type="Pfam" id="PF00535">
    <property type="entry name" value="Glycos_transf_2"/>
    <property type="match status" value="1"/>
</dbReference>
<dbReference type="InterPro" id="IPR029044">
    <property type="entry name" value="Nucleotide-diphossugar_trans"/>
</dbReference>
<keyword evidence="4" id="KW-1185">Reference proteome</keyword>
<dbReference type="SUPFAM" id="SSF53448">
    <property type="entry name" value="Nucleotide-diphospho-sugar transferases"/>
    <property type="match status" value="1"/>
</dbReference>
<evidence type="ECO:0000313" key="4">
    <source>
        <dbReference type="Proteomes" id="UP001595833"/>
    </source>
</evidence>
<dbReference type="InterPro" id="IPR050834">
    <property type="entry name" value="Glycosyltransf_2"/>
</dbReference>
<feature type="domain" description="Glycosyltransferase 2-like" evidence="2">
    <location>
        <begin position="253"/>
        <end position="355"/>
    </location>
</feature>
<protein>
    <submittedName>
        <fullName evidence="3">Methyltransferase domain-containing protein</fullName>
    </submittedName>
</protein>
<name>A0ABV9Y4Z8_9PSEU</name>
<organism evidence="3 4">
    <name type="scientific">Saccharothrix xinjiangensis</name>
    <dbReference type="NCBI Taxonomy" id="204798"/>
    <lineage>
        <taxon>Bacteria</taxon>
        <taxon>Bacillati</taxon>
        <taxon>Actinomycetota</taxon>
        <taxon>Actinomycetes</taxon>
        <taxon>Pseudonocardiales</taxon>
        <taxon>Pseudonocardiaceae</taxon>
        <taxon>Saccharothrix</taxon>
    </lineage>
</organism>
<dbReference type="Gene3D" id="3.40.50.150">
    <property type="entry name" value="Vaccinia Virus protein VP39"/>
    <property type="match status" value="1"/>
</dbReference>
<keyword evidence="3" id="KW-0489">Methyltransferase</keyword>
<dbReference type="Gene3D" id="3.90.550.10">
    <property type="entry name" value="Spore Coat Polysaccharide Biosynthesis Protein SpsA, Chain A"/>
    <property type="match status" value="1"/>
</dbReference>
<keyword evidence="1" id="KW-0175">Coiled coil</keyword>